<evidence type="ECO:0000313" key="2">
    <source>
        <dbReference type="Proteomes" id="UP000232688"/>
    </source>
</evidence>
<dbReference type="VEuPathDB" id="FungiDB:FUN_006648"/>
<reference evidence="1 2" key="2">
    <citation type="submission" date="2017-10" db="EMBL/GenBank/DDBJ databases">
        <title>Genome analyses suggest a sexual origin of heterokaryosis in a supposedly ancient asexual fungus.</title>
        <authorList>
            <person name="Corradi N."/>
            <person name="Sedzielewska K."/>
            <person name="Noel J."/>
            <person name="Charron P."/>
            <person name="Farinelli L."/>
            <person name="Marton T."/>
            <person name="Kruger M."/>
            <person name="Pelin A."/>
            <person name="Brachmann A."/>
            <person name="Corradi N."/>
        </authorList>
    </citation>
    <scope>NUCLEOTIDE SEQUENCE [LARGE SCALE GENOMIC DNA]</scope>
    <source>
        <strain evidence="1 2">A1</strain>
    </source>
</reference>
<organism evidence="1 2">
    <name type="scientific">Rhizophagus irregularis</name>
    <dbReference type="NCBI Taxonomy" id="588596"/>
    <lineage>
        <taxon>Eukaryota</taxon>
        <taxon>Fungi</taxon>
        <taxon>Fungi incertae sedis</taxon>
        <taxon>Mucoromycota</taxon>
        <taxon>Glomeromycotina</taxon>
        <taxon>Glomeromycetes</taxon>
        <taxon>Glomerales</taxon>
        <taxon>Glomeraceae</taxon>
        <taxon>Rhizophagus</taxon>
    </lineage>
</organism>
<dbReference type="Proteomes" id="UP000232688">
    <property type="component" value="Unassembled WGS sequence"/>
</dbReference>
<accession>A0A2N0QYJ7</accession>
<reference evidence="1 2" key="1">
    <citation type="submission" date="2017-10" db="EMBL/GenBank/DDBJ databases">
        <title>Extensive intraspecific genome diversity in a model arbuscular mycorrhizal fungus.</title>
        <authorList>
            <person name="Chen E.C.H."/>
            <person name="Morin E."/>
            <person name="Baudet D."/>
            <person name="Noel J."/>
            <person name="Ndikumana S."/>
            <person name="Charron P."/>
            <person name="St-Onge C."/>
            <person name="Giorgi J."/>
            <person name="Grigoriev I.V."/>
            <person name="Roux C."/>
            <person name="Martin F.M."/>
            <person name="Corradi N."/>
        </authorList>
    </citation>
    <scope>NUCLEOTIDE SEQUENCE [LARGE SCALE GENOMIC DNA]</scope>
    <source>
        <strain evidence="1 2">A1</strain>
    </source>
</reference>
<sequence>MFKIKELLLIKSNSLYHSLKISETDDENPGQRKIVTRDLKWRSSTSSKVLKKRTRIHDSVNFYDKERTKPFQAPNWTISGYTGSLKTAVQKACIERSSNTLPARV</sequence>
<dbReference type="VEuPathDB" id="FungiDB:RhiirFUN_018994"/>
<dbReference type="VEuPathDB" id="FungiDB:RhiirA1_474429"/>
<gene>
    <name evidence="1" type="ORF">RhiirA1_474429</name>
</gene>
<name>A0A2N0QYJ7_9GLOM</name>
<proteinExistence type="predicted"/>
<comment type="caution">
    <text evidence="1">The sequence shown here is derived from an EMBL/GenBank/DDBJ whole genome shotgun (WGS) entry which is preliminary data.</text>
</comment>
<dbReference type="AlphaFoldDB" id="A0A2N0QYJ7"/>
<dbReference type="EMBL" id="LLXH01002252">
    <property type="protein sequence ID" value="PKC56144.1"/>
    <property type="molecule type" value="Genomic_DNA"/>
</dbReference>
<evidence type="ECO:0000313" key="1">
    <source>
        <dbReference type="EMBL" id="PKC56144.1"/>
    </source>
</evidence>
<protein>
    <submittedName>
        <fullName evidence="1">Uncharacterized protein</fullName>
    </submittedName>
</protein>